<feature type="domain" description="ABC transporter" evidence="6">
    <location>
        <begin position="13"/>
        <end position="263"/>
    </location>
</feature>
<evidence type="ECO:0000256" key="5">
    <source>
        <dbReference type="SAM" id="MobiDB-lite"/>
    </source>
</evidence>
<dbReference type="Pfam" id="PF08352">
    <property type="entry name" value="oligo_HPY"/>
    <property type="match status" value="1"/>
</dbReference>
<keyword evidence="2" id="KW-0813">Transport</keyword>
<dbReference type="Proteomes" id="UP000263094">
    <property type="component" value="Unassembled WGS sequence"/>
</dbReference>
<evidence type="ECO:0000256" key="2">
    <source>
        <dbReference type="ARBA" id="ARBA00022448"/>
    </source>
</evidence>
<dbReference type="PANTHER" id="PTHR43776">
    <property type="entry name" value="TRANSPORT ATP-BINDING PROTEIN"/>
    <property type="match status" value="1"/>
</dbReference>
<evidence type="ECO:0000256" key="4">
    <source>
        <dbReference type="ARBA" id="ARBA00022840"/>
    </source>
</evidence>
<dbReference type="InterPro" id="IPR027417">
    <property type="entry name" value="P-loop_NTPase"/>
</dbReference>
<dbReference type="GO" id="GO:0005524">
    <property type="term" value="F:ATP binding"/>
    <property type="evidence" value="ECO:0007669"/>
    <property type="project" value="UniProtKB-KW"/>
</dbReference>
<dbReference type="InterPro" id="IPR003439">
    <property type="entry name" value="ABC_transporter-like_ATP-bd"/>
</dbReference>
<dbReference type="InterPro" id="IPR003593">
    <property type="entry name" value="AAA+_ATPase"/>
</dbReference>
<gene>
    <name evidence="7" type="ORF">DY218_11905</name>
</gene>
<comment type="similarity">
    <text evidence="1">Belongs to the ABC transporter superfamily.</text>
</comment>
<dbReference type="InterPro" id="IPR050319">
    <property type="entry name" value="ABC_transp_ATP-bind"/>
</dbReference>
<dbReference type="SUPFAM" id="SSF52540">
    <property type="entry name" value="P-loop containing nucleoside triphosphate hydrolases"/>
    <property type="match status" value="1"/>
</dbReference>
<dbReference type="EMBL" id="QUAK01000065">
    <property type="protein sequence ID" value="RFU86481.1"/>
    <property type="molecule type" value="Genomic_DNA"/>
</dbReference>
<dbReference type="CDD" id="cd03257">
    <property type="entry name" value="ABC_NikE_OppD_transporters"/>
    <property type="match status" value="1"/>
</dbReference>
<dbReference type="Gene3D" id="3.40.50.300">
    <property type="entry name" value="P-loop containing nucleotide triphosphate hydrolases"/>
    <property type="match status" value="1"/>
</dbReference>
<dbReference type="FunFam" id="3.40.50.300:FF:000016">
    <property type="entry name" value="Oligopeptide ABC transporter ATP-binding component"/>
    <property type="match status" value="1"/>
</dbReference>
<dbReference type="RefSeq" id="WP_128555935.1">
    <property type="nucleotide sequence ID" value="NZ_QUAK01000065.1"/>
</dbReference>
<evidence type="ECO:0000256" key="3">
    <source>
        <dbReference type="ARBA" id="ARBA00022741"/>
    </source>
</evidence>
<name>A0A372M6K8_9ACTN</name>
<dbReference type="GO" id="GO:0055085">
    <property type="term" value="P:transmembrane transport"/>
    <property type="evidence" value="ECO:0007669"/>
    <property type="project" value="UniProtKB-ARBA"/>
</dbReference>
<sequence>MSPTTASEEQPLLQVDGLTKHFPGRGGLFGRGGKPVKAVDGVSFSVPAGGTLGIVGESGCGKSTTGRLLMRLIDPTSGSIRLDGREIGELNRAEMQEYRRQVQMVFQNPTSSLNPRQSIGSAIAAPLQAQRIDPPGGIKARVRELMDRVGLRPDHYNRFPHEFSGGQKQRVGIARALALDPRLIICDEPVSALDVSVQAQVVNLLDDIQRDTGVAYVFVAHDLSVVRHFADRVAVMYLGRIMESGPTRDVFGAPRHPYTKALLSAVPQADPDAERGRRIRLSGDLPTPADPPSGCVFRTRCPLRPQLEEGEQRRCAGEVPGGEGGPACHFPDRTSVLATELA</sequence>
<dbReference type="PANTHER" id="PTHR43776:SF7">
    <property type="entry name" value="D,D-DIPEPTIDE TRANSPORT ATP-BINDING PROTEIN DDPF-RELATED"/>
    <property type="match status" value="1"/>
</dbReference>
<dbReference type="InterPro" id="IPR017871">
    <property type="entry name" value="ABC_transporter-like_CS"/>
</dbReference>
<keyword evidence="3" id="KW-0547">Nucleotide-binding</keyword>
<protein>
    <submittedName>
        <fullName evidence="7">ATP-binding cassette domain-containing protein</fullName>
    </submittedName>
</protein>
<proteinExistence type="inferred from homology"/>
<keyword evidence="8" id="KW-1185">Reference proteome</keyword>
<dbReference type="PROSITE" id="PS50893">
    <property type="entry name" value="ABC_TRANSPORTER_2"/>
    <property type="match status" value="1"/>
</dbReference>
<dbReference type="PROSITE" id="PS00211">
    <property type="entry name" value="ABC_TRANSPORTER_1"/>
    <property type="match status" value="1"/>
</dbReference>
<reference evidence="7 8" key="1">
    <citation type="submission" date="2018-08" db="EMBL/GenBank/DDBJ databases">
        <title>Isolation, diversity and antifungal activity of Actinobacteria from wheat.</title>
        <authorList>
            <person name="Han C."/>
        </authorList>
    </citation>
    <scope>NUCLEOTIDE SEQUENCE [LARGE SCALE GENOMIC DNA]</scope>
    <source>
        <strain evidence="7 8">NEAU-YY421</strain>
    </source>
</reference>
<evidence type="ECO:0000313" key="8">
    <source>
        <dbReference type="Proteomes" id="UP000263094"/>
    </source>
</evidence>
<evidence type="ECO:0000259" key="6">
    <source>
        <dbReference type="PROSITE" id="PS50893"/>
    </source>
</evidence>
<organism evidence="7 8">
    <name type="scientific">Streptomyces triticagri</name>
    <dbReference type="NCBI Taxonomy" id="2293568"/>
    <lineage>
        <taxon>Bacteria</taxon>
        <taxon>Bacillati</taxon>
        <taxon>Actinomycetota</taxon>
        <taxon>Actinomycetes</taxon>
        <taxon>Kitasatosporales</taxon>
        <taxon>Streptomycetaceae</taxon>
        <taxon>Streptomyces</taxon>
    </lineage>
</organism>
<feature type="region of interest" description="Disordered" evidence="5">
    <location>
        <begin position="312"/>
        <end position="334"/>
    </location>
</feature>
<keyword evidence="4 7" id="KW-0067">ATP-binding</keyword>
<dbReference type="Pfam" id="PF00005">
    <property type="entry name" value="ABC_tran"/>
    <property type="match status" value="1"/>
</dbReference>
<dbReference type="SMART" id="SM00382">
    <property type="entry name" value="AAA"/>
    <property type="match status" value="1"/>
</dbReference>
<accession>A0A372M6K8</accession>
<comment type="caution">
    <text evidence="7">The sequence shown here is derived from an EMBL/GenBank/DDBJ whole genome shotgun (WGS) entry which is preliminary data.</text>
</comment>
<dbReference type="GO" id="GO:0015833">
    <property type="term" value="P:peptide transport"/>
    <property type="evidence" value="ECO:0007669"/>
    <property type="project" value="InterPro"/>
</dbReference>
<evidence type="ECO:0000313" key="7">
    <source>
        <dbReference type="EMBL" id="RFU86481.1"/>
    </source>
</evidence>
<dbReference type="NCBIfam" id="TIGR01727">
    <property type="entry name" value="oligo_HPY"/>
    <property type="match status" value="1"/>
</dbReference>
<dbReference type="AlphaFoldDB" id="A0A372M6K8"/>
<dbReference type="OrthoDB" id="3326974at2"/>
<evidence type="ECO:0000256" key="1">
    <source>
        <dbReference type="ARBA" id="ARBA00005417"/>
    </source>
</evidence>
<dbReference type="GO" id="GO:0016887">
    <property type="term" value="F:ATP hydrolysis activity"/>
    <property type="evidence" value="ECO:0007669"/>
    <property type="project" value="InterPro"/>
</dbReference>
<dbReference type="InterPro" id="IPR013563">
    <property type="entry name" value="Oligopep_ABC_C"/>
</dbReference>